<dbReference type="GO" id="GO:0002687">
    <property type="term" value="P:positive regulation of leukocyte migration"/>
    <property type="evidence" value="ECO:0007669"/>
    <property type="project" value="Ensembl"/>
</dbReference>
<evidence type="ECO:0000313" key="6">
    <source>
        <dbReference type="Proteomes" id="UP000694381"/>
    </source>
</evidence>
<feature type="domain" description="TNFR-Cys" evidence="4">
    <location>
        <begin position="57"/>
        <end position="95"/>
    </location>
</feature>
<reference evidence="5" key="2">
    <citation type="submission" date="2025-09" db="UniProtKB">
        <authorList>
            <consortium name="Ensembl"/>
        </authorList>
    </citation>
    <scope>IDENTIFICATION</scope>
</reference>
<evidence type="ECO:0000256" key="1">
    <source>
        <dbReference type="SAM" id="MobiDB-lite"/>
    </source>
</evidence>
<dbReference type="PRINTS" id="PR01968">
    <property type="entry name" value="TNFACTORR18"/>
</dbReference>
<dbReference type="AlphaFoldDB" id="A0A8C6W5A9"/>
<keyword evidence="6" id="KW-1185">Reference proteome</keyword>
<feature type="region of interest" description="Disordered" evidence="1">
    <location>
        <begin position="205"/>
        <end position="224"/>
    </location>
</feature>
<dbReference type="GeneTree" id="ENSGT00730000111424"/>
<dbReference type="InterPro" id="IPR022318">
    <property type="entry name" value="TNFR_18"/>
</dbReference>
<dbReference type="InterPro" id="IPR053107">
    <property type="entry name" value="TNFRSF18"/>
</dbReference>
<evidence type="ECO:0000259" key="4">
    <source>
        <dbReference type="SMART" id="SM00208"/>
    </source>
</evidence>
<dbReference type="CTD" id="8784"/>
<evidence type="ECO:0000313" key="5">
    <source>
        <dbReference type="Ensembl" id="ENSNGAP00000008985.1"/>
    </source>
</evidence>
<dbReference type="GO" id="GO:0005031">
    <property type="term" value="F:tumor necrosis factor receptor activity"/>
    <property type="evidence" value="ECO:0007669"/>
    <property type="project" value="InterPro"/>
</dbReference>
<reference evidence="5" key="1">
    <citation type="submission" date="2025-08" db="UniProtKB">
        <authorList>
            <consortium name="Ensembl"/>
        </authorList>
    </citation>
    <scope>IDENTIFICATION</scope>
</reference>
<dbReference type="PANTHER" id="PTHR47388">
    <property type="entry name" value="TUMOR NECROSIS FACTOR RECEPTOR SUPERFAMILY MEMBER 18"/>
    <property type="match status" value="1"/>
</dbReference>
<dbReference type="Ensembl" id="ENSNGAT00000014493.1">
    <property type="protein sequence ID" value="ENSNGAP00000008985.1"/>
    <property type="gene ID" value="ENSNGAG00000011810.1"/>
</dbReference>
<organism evidence="5 6">
    <name type="scientific">Nannospalax galili</name>
    <name type="common">Northern Israeli blind subterranean mole rat</name>
    <name type="synonym">Spalax galili</name>
    <dbReference type="NCBI Taxonomy" id="1026970"/>
    <lineage>
        <taxon>Eukaryota</taxon>
        <taxon>Metazoa</taxon>
        <taxon>Chordata</taxon>
        <taxon>Craniata</taxon>
        <taxon>Vertebrata</taxon>
        <taxon>Euteleostomi</taxon>
        <taxon>Mammalia</taxon>
        <taxon>Eutheria</taxon>
        <taxon>Euarchontoglires</taxon>
        <taxon>Glires</taxon>
        <taxon>Rodentia</taxon>
        <taxon>Myomorpha</taxon>
        <taxon>Muroidea</taxon>
        <taxon>Spalacidae</taxon>
        <taxon>Spalacinae</taxon>
        <taxon>Nannospalax</taxon>
    </lineage>
</organism>
<protein>
    <recommendedName>
        <fullName evidence="4">TNFR-Cys domain-containing protein</fullName>
    </recommendedName>
</protein>
<dbReference type="Gene3D" id="2.10.50.10">
    <property type="entry name" value="Tumor Necrosis Factor Receptor, subunit A, domain 2"/>
    <property type="match status" value="1"/>
</dbReference>
<dbReference type="OMA" id="DTCSCQF"/>
<dbReference type="GeneID" id="103749733"/>
<dbReference type="CDD" id="cd13417">
    <property type="entry name" value="TNFRSF18"/>
    <property type="match status" value="1"/>
</dbReference>
<dbReference type="SMART" id="SM00208">
    <property type="entry name" value="TNFR"/>
    <property type="match status" value="2"/>
</dbReference>
<accession>A0A8C6W5A9</accession>
<keyword evidence="2" id="KW-0472">Membrane</keyword>
<feature type="signal peptide" evidence="3">
    <location>
        <begin position="1"/>
        <end position="21"/>
    </location>
</feature>
<dbReference type="KEGG" id="ngi:103749733"/>
<sequence length="224" mass="24800">MGTWATLYGITLICVLGLAKGMSCGTGRFQRGTGTNVRCCRLCAPGKEACPEEGCVCIRPEYHCEDPQCKTCKHFPCAPGQEVQAHGTITFGFKCVDCAVGTFSASREGYCRPWANCAQFGFLTAFPGNKTHNAVCIPEPMPTESHGQLTIILLVMAAFILLLAIVQLGLHIWQLRRQHMCPRETQPLLEMQVLPVEDACSFQFPEEERGEQIEEKSRLGDRWA</sequence>
<keyword evidence="2" id="KW-0812">Transmembrane</keyword>
<gene>
    <name evidence="5" type="primary">Tnfrsf18</name>
</gene>
<dbReference type="GO" id="GO:0043066">
    <property type="term" value="P:negative regulation of apoptotic process"/>
    <property type="evidence" value="ECO:0007669"/>
    <property type="project" value="InterPro"/>
</dbReference>
<dbReference type="GO" id="GO:0045785">
    <property type="term" value="P:positive regulation of cell adhesion"/>
    <property type="evidence" value="ECO:0007669"/>
    <property type="project" value="Ensembl"/>
</dbReference>
<evidence type="ECO:0000256" key="3">
    <source>
        <dbReference type="SAM" id="SignalP"/>
    </source>
</evidence>
<name>A0A8C6W5A9_NANGA</name>
<evidence type="ECO:0000256" key="2">
    <source>
        <dbReference type="SAM" id="Phobius"/>
    </source>
</evidence>
<dbReference type="InterPro" id="IPR034018">
    <property type="entry name" value="TNFRSF18_N"/>
</dbReference>
<feature type="transmembrane region" description="Helical" evidence="2">
    <location>
        <begin position="149"/>
        <end position="173"/>
    </location>
</feature>
<dbReference type="RefSeq" id="XP_008850786.1">
    <property type="nucleotide sequence ID" value="XM_008852564.3"/>
</dbReference>
<dbReference type="OrthoDB" id="9374769at2759"/>
<proteinExistence type="predicted"/>
<keyword evidence="2" id="KW-1133">Transmembrane helix</keyword>
<dbReference type="GO" id="GO:0009897">
    <property type="term" value="C:external side of plasma membrane"/>
    <property type="evidence" value="ECO:0007669"/>
    <property type="project" value="TreeGrafter"/>
</dbReference>
<feature type="domain" description="TNFR-Cys" evidence="4">
    <location>
        <begin position="98"/>
        <end position="136"/>
    </location>
</feature>
<keyword evidence="3" id="KW-0732">Signal</keyword>
<feature type="chain" id="PRO_5034185660" description="TNFR-Cys domain-containing protein" evidence="3">
    <location>
        <begin position="22"/>
        <end position="224"/>
    </location>
</feature>
<feature type="compositionally biased region" description="Basic and acidic residues" evidence="1">
    <location>
        <begin position="206"/>
        <end position="224"/>
    </location>
</feature>
<dbReference type="PANTHER" id="PTHR47388:SF1">
    <property type="entry name" value="TUMOR NECROSIS FACTOR RECEPTOR SUPERFAMILY MEMBER 18"/>
    <property type="match status" value="1"/>
</dbReference>
<dbReference type="Proteomes" id="UP000694381">
    <property type="component" value="Unassembled WGS sequence"/>
</dbReference>
<dbReference type="InterPro" id="IPR001368">
    <property type="entry name" value="TNFR/NGFR_Cys_rich_reg"/>
</dbReference>